<dbReference type="Proteomes" id="UP000244197">
    <property type="component" value="Unassembled WGS sequence"/>
</dbReference>
<gene>
    <name evidence="2" type="ORF">CWO07_23465</name>
</gene>
<keyword evidence="1" id="KW-0732">Signal</keyword>
<dbReference type="AlphaFoldDB" id="A0A2T5EMC0"/>
<organism evidence="2 3">
    <name type="scientific">Vibrio splendidus</name>
    <dbReference type="NCBI Taxonomy" id="29497"/>
    <lineage>
        <taxon>Bacteria</taxon>
        <taxon>Pseudomonadati</taxon>
        <taxon>Pseudomonadota</taxon>
        <taxon>Gammaproteobacteria</taxon>
        <taxon>Vibrionales</taxon>
        <taxon>Vibrionaceae</taxon>
        <taxon>Vibrio</taxon>
    </lineage>
</organism>
<evidence type="ECO:0008006" key="4">
    <source>
        <dbReference type="Google" id="ProtNLM"/>
    </source>
</evidence>
<sequence>MVVNNFISKLLIVVFLFILSNSAFSQSYWEIEGVGVNKSEATKDAKEELSKRVYSKIELSENYSDYCRKDISNIGGVTEKEEKCTAVDIIESSISTLPISIRNMEVVTSRCDKIGCTYLFRVNIDVWVEQLSSDIDKQQQLAQKYISSHDSDWKTYVFTNKAQALLRNSQQSLLVLSSLNNDVAKTFYKQQIVLERNTIDRVKNTSISIRSASDMYSSQAKSILTQNIGATSQGDIIVYIKGNVRLGKKNNTYIAKQDLILQVFEAKNPNVPVSQKILSEIGKSSTSKEQALDAAHAKLTAILKENSIYTLLN</sequence>
<accession>A0A2T5EMC0</accession>
<feature type="signal peptide" evidence="1">
    <location>
        <begin position="1"/>
        <end position="25"/>
    </location>
</feature>
<reference evidence="2 3" key="1">
    <citation type="submission" date="2017-11" db="EMBL/GenBank/DDBJ databases">
        <title>Population delineation of vibrios coincides with oyster pathogenicity.</title>
        <authorList>
            <person name="Bruto M."/>
            <person name="Labreuche Y."/>
            <person name="James A."/>
            <person name="Piel D."/>
            <person name="Chenivesse S."/>
            <person name="Petton B."/>
            <person name="Polz M.F."/>
            <person name="Le Roux F."/>
        </authorList>
    </citation>
    <scope>NUCLEOTIDE SEQUENCE [LARGE SCALE GENOMIC DNA]</scope>
    <source>
        <strain evidence="2 3">FF_144</strain>
    </source>
</reference>
<proteinExistence type="predicted"/>
<feature type="chain" id="PRO_5015613644" description="LPP20 lipoprotein" evidence="1">
    <location>
        <begin position="26"/>
        <end position="313"/>
    </location>
</feature>
<comment type="caution">
    <text evidence="2">The sequence shown here is derived from an EMBL/GenBank/DDBJ whole genome shotgun (WGS) entry which is preliminary data.</text>
</comment>
<protein>
    <recommendedName>
        <fullName evidence="4">LPP20 lipoprotein</fullName>
    </recommendedName>
</protein>
<dbReference type="RefSeq" id="WP_017089439.1">
    <property type="nucleotide sequence ID" value="NZ_PIFK01000076.1"/>
</dbReference>
<evidence type="ECO:0000313" key="2">
    <source>
        <dbReference type="EMBL" id="PTP22034.1"/>
    </source>
</evidence>
<dbReference type="EMBL" id="PIFK01000076">
    <property type="protein sequence ID" value="PTP22034.1"/>
    <property type="molecule type" value="Genomic_DNA"/>
</dbReference>
<name>A0A2T5EMC0_VIBSP</name>
<evidence type="ECO:0000256" key="1">
    <source>
        <dbReference type="SAM" id="SignalP"/>
    </source>
</evidence>
<evidence type="ECO:0000313" key="3">
    <source>
        <dbReference type="Proteomes" id="UP000244197"/>
    </source>
</evidence>